<evidence type="ECO:0000313" key="3">
    <source>
        <dbReference type="Proteomes" id="UP000199417"/>
    </source>
</evidence>
<feature type="compositionally biased region" description="Polar residues" evidence="1">
    <location>
        <begin position="152"/>
        <end position="168"/>
    </location>
</feature>
<sequence>MQNKKIRGLVTPLGVGALVGVTMLGGVPANATSFNTTFNNTCKITPSAVASPTSETQAASLAVNAPDTVNAGDTFDVTIIPPPISFPNSSSGASVQNVSRVKIDVLVPDNADYIGADILQNTSVGLSGVTPSLLRVNENGNPDPNGAILRLSGNNQTIGNGPNSSKSSEGGIVAKATSGTATTFQLPQVTAHLRARSAGDVSLKLRTAGAAGTFGNDANFLTFLPKATLVITAWAPTQCSPRDGETAPLNAGAGPLSTTRIIEADKQTTTTVVAPGSVKNGSEVTLTANVNPA</sequence>
<accession>A0A1G7F0Y7</accession>
<feature type="region of interest" description="Disordered" evidence="1">
    <location>
        <begin position="152"/>
        <end position="171"/>
    </location>
</feature>
<gene>
    <name evidence="2" type="ORF">SAMN05444580_1381</name>
</gene>
<keyword evidence="3" id="KW-1185">Reference proteome</keyword>
<evidence type="ECO:0000256" key="1">
    <source>
        <dbReference type="SAM" id="MobiDB-lite"/>
    </source>
</evidence>
<feature type="non-terminal residue" evidence="2">
    <location>
        <position position="293"/>
    </location>
</feature>
<proteinExistence type="predicted"/>
<dbReference type="EMBL" id="FNAB01000038">
    <property type="protein sequence ID" value="SDE69571.1"/>
    <property type="molecule type" value="Genomic_DNA"/>
</dbReference>
<reference evidence="2 3" key="1">
    <citation type="submission" date="2016-10" db="EMBL/GenBank/DDBJ databases">
        <authorList>
            <person name="de Groot N.N."/>
        </authorList>
    </citation>
    <scope>NUCLEOTIDE SEQUENCE [LARGE SCALE GENOMIC DNA]</scope>
    <source>
        <strain evidence="2 3">JCM 11308</strain>
    </source>
</reference>
<name>A0A1G7F0Y7_9NOCA</name>
<evidence type="ECO:0000313" key="2">
    <source>
        <dbReference type="EMBL" id="SDE69571.1"/>
    </source>
</evidence>
<organism evidence="2 3">
    <name type="scientific">Rhodococcus tukisamuensis</name>
    <dbReference type="NCBI Taxonomy" id="168276"/>
    <lineage>
        <taxon>Bacteria</taxon>
        <taxon>Bacillati</taxon>
        <taxon>Actinomycetota</taxon>
        <taxon>Actinomycetes</taxon>
        <taxon>Mycobacteriales</taxon>
        <taxon>Nocardiaceae</taxon>
        <taxon>Rhodococcus</taxon>
    </lineage>
</organism>
<dbReference type="AlphaFoldDB" id="A0A1G7F0Y7"/>
<protein>
    <submittedName>
        <fullName evidence="2">Uncharacterized protein</fullName>
    </submittedName>
</protein>
<dbReference type="Proteomes" id="UP000199417">
    <property type="component" value="Unassembled WGS sequence"/>
</dbReference>